<gene>
    <name evidence="2" type="ORF">CYMTET_22337</name>
</gene>
<dbReference type="AlphaFoldDB" id="A0AAE0G037"/>
<feature type="coiled-coil region" evidence="1">
    <location>
        <begin position="99"/>
        <end position="139"/>
    </location>
</feature>
<comment type="caution">
    <text evidence="2">The sequence shown here is derived from an EMBL/GenBank/DDBJ whole genome shotgun (WGS) entry which is preliminary data.</text>
</comment>
<dbReference type="Proteomes" id="UP001190700">
    <property type="component" value="Unassembled WGS sequence"/>
</dbReference>
<sequence>MGLSGGSLVASLKYAYDKVSDTLTKLWPWRFRISDRAWYDYNNLNHPKRCKQCRQFRKFCKEYGDADAEEYKTRAGSYTKFRKMRNEYLSKKNILLTISRKKEAEIAFIKSEKENQERLKKIREMKEQWRETVASREEEEAKERDEFFRQLRRADN</sequence>
<name>A0AAE0G037_9CHLO</name>
<protein>
    <submittedName>
        <fullName evidence="2">Uncharacterized protein</fullName>
    </submittedName>
</protein>
<accession>A0AAE0G037</accession>
<evidence type="ECO:0000256" key="1">
    <source>
        <dbReference type="SAM" id="Coils"/>
    </source>
</evidence>
<reference evidence="2 3" key="1">
    <citation type="journal article" date="2015" name="Genome Biol. Evol.">
        <title>Comparative Genomics of a Bacterivorous Green Alga Reveals Evolutionary Causalities and Consequences of Phago-Mixotrophic Mode of Nutrition.</title>
        <authorList>
            <person name="Burns J.A."/>
            <person name="Paasch A."/>
            <person name="Narechania A."/>
            <person name="Kim E."/>
        </authorList>
    </citation>
    <scope>NUCLEOTIDE SEQUENCE [LARGE SCALE GENOMIC DNA]</scope>
    <source>
        <strain evidence="2 3">PLY_AMNH</strain>
    </source>
</reference>
<evidence type="ECO:0000313" key="2">
    <source>
        <dbReference type="EMBL" id="KAK3269201.1"/>
    </source>
</evidence>
<proteinExistence type="predicted"/>
<dbReference type="EMBL" id="LGRX02011144">
    <property type="protein sequence ID" value="KAK3269201.1"/>
    <property type="molecule type" value="Genomic_DNA"/>
</dbReference>
<keyword evidence="3" id="KW-1185">Reference proteome</keyword>
<organism evidence="2 3">
    <name type="scientific">Cymbomonas tetramitiformis</name>
    <dbReference type="NCBI Taxonomy" id="36881"/>
    <lineage>
        <taxon>Eukaryota</taxon>
        <taxon>Viridiplantae</taxon>
        <taxon>Chlorophyta</taxon>
        <taxon>Pyramimonadophyceae</taxon>
        <taxon>Pyramimonadales</taxon>
        <taxon>Pyramimonadaceae</taxon>
        <taxon>Cymbomonas</taxon>
    </lineage>
</organism>
<evidence type="ECO:0000313" key="3">
    <source>
        <dbReference type="Proteomes" id="UP001190700"/>
    </source>
</evidence>
<keyword evidence="1" id="KW-0175">Coiled coil</keyword>